<reference evidence="3" key="1">
    <citation type="submission" date="2025-08" db="UniProtKB">
        <authorList>
            <consortium name="RefSeq"/>
        </authorList>
    </citation>
    <scope>IDENTIFICATION</scope>
    <source>
        <tissue evidence="3">Leaves</tissue>
    </source>
</reference>
<protein>
    <submittedName>
        <fullName evidence="3">Uncharacterized protein isoform X1</fullName>
    </submittedName>
</protein>
<evidence type="ECO:0000313" key="2">
    <source>
        <dbReference type="Proteomes" id="UP001652660"/>
    </source>
</evidence>
<gene>
    <name evidence="3" type="primary">LOC113688565</name>
</gene>
<evidence type="ECO:0000256" key="1">
    <source>
        <dbReference type="SAM" id="MobiDB-lite"/>
    </source>
</evidence>
<dbReference type="GeneID" id="113688565"/>
<dbReference type="PANTHER" id="PTHR36720">
    <property type="entry name" value="TAF RNA POLYMERASE I SUBUNIT A"/>
    <property type="match status" value="1"/>
</dbReference>
<name>A0ABM4UD95_COFAR</name>
<dbReference type="PANTHER" id="PTHR36720:SF1">
    <property type="entry name" value="TAF RNA POLYMERASE I SUBUNIT A"/>
    <property type="match status" value="1"/>
</dbReference>
<dbReference type="InterPro" id="IPR039495">
    <property type="entry name" value="TAF1A"/>
</dbReference>
<dbReference type="Proteomes" id="UP001652660">
    <property type="component" value="Chromosome 5e"/>
</dbReference>
<accession>A0ABM4UD95</accession>
<evidence type="ECO:0000313" key="3">
    <source>
        <dbReference type="RefSeq" id="XP_071905244.1"/>
    </source>
</evidence>
<feature type="region of interest" description="Disordered" evidence="1">
    <location>
        <begin position="1"/>
        <end position="40"/>
    </location>
</feature>
<keyword evidence="2" id="KW-1185">Reference proteome</keyword>
<organism evidence="2 3">
    <name type="scientific">Coffea arabica</name>
    <name type="common">Arabian coffee</name>
    <dbReference type="NCBI Taxonomy" id="13443"/>
    <lineage>
        <taxon>Eukaryota</taxon>
        <taxon>Viridiplantae</taxon>
        <taxon>Streptophyta</taxon>
        <taxon>Embryophyta</taxon>
        <taxon>Tracheophyta</taxon>
        <taxon>Spermatophyta</taxon>
        <taxon>Magnoliopsida</taxon>
        <taxon>eudicotyledons</taxon>
        <taxon>Gunneridae</taxon>
        <taxon>Pentapetalae</taxon>
        <taxon>asterids</taxon>
        <taxon>lamiids</taxon>
        <taxon>Gentianales</taxon>
        <taxon>Rubiaceae</taxon>
        <taxon>Ixoroideae</taxon>
        <taxon>Gardenieae complex</taxon>
        <taxon>Bertiereae - Coffeeae clade</taxon>
        <taxon>Coffeeae</taxon>
        <taxon>Coffea</taxon>
    </lineage>
</organism>
<dbReference type="RefSeq" id="XP_071905244.1">
    <property type="nucleotide sequence ID" value="XM_072049143.1"/>
</dbReference>
<sequence>MSEKPTKKPPKKIRKGAKNHNPRRSIKPWDHDDDIPSMKSKNLRGIKGAIRAVTNPSYCLEMGIGNLNRDGESLRYHHRKKLWLLLKKLMRMQNWAEASGVLSVLLRGTAREKSISRNRIKYFATLELLQRIKGDNINKRRMQAVYDLWMMRLGPMRMRPAEDRFAALKEYILFCLTRGDTEDAHTAAVCLMQECGFDSDAVSNLVVGLTFSQLWYSSIPKEMQLGRLSKCATPMQLEISGGRISTSLKNSEEHNAIESQATNVPSKCASNISVGNYKGYSKNDDVDQNGEVSMNFEDNMGGQSPHQFQALGFYMHSVERSGDEESTSPFQGDVVPRTSIFYTCGLPPWLLPLQLPHSTENLENFIYMHRNSLNDYYKNALKYFRAALYSEPPAYEAFHPLIQMLLVGDQVQEALNEVEKFSCNPETALQLRLKTSLLEYFNDGNYGKLPMHFEDILKKDPTCSYSLARLVNMHRIVVLSGYYGTEKLVEMIAWHLDAVLAEYSTWKEFASCFLELSQTVGDQVSACFDSNEAGKKENFSCNVIQIPAIFTNPESQCTWRLRCRWWEKRHYSRKILESEIAAGDLQLITYKAAAACHLYGREFRYVVKASEQLGREKNIESLSILRMHDRNSVGFYSSIGKKSL</sequence>
<feature type="compositionally biased region" description="Basic and acidic residues" evidence="1">
    <location>
        <begin position="27"/>
        <end position="36"/>
    </location>
</feature>
<feature type="compositionally biased region" description="Basic residues" evidence="1">
    <location>
        <begin position="7"/>
        <end position="26"/>
    </location>
</feature>
<proteinExistence type="predicted"/>
<dbReference type="Pfam" id="PF14929">
    <property type="entry name" value="TAF1_subA"/>
    <property type="match status" value="1"/>
</dbReference>